<dbReference type="KEGG" id="vah:G7081_03605"/>
<evidence type="ECO:0000313" key="3">
    <source>
        <dbReference type="EMBL" id="QIL46221.1"/>
    </source>
</evidence>
<dbReference type="RefSeq" id="WP_166007483.1">
    <property type="nucleotide sequence ID" value="NZ_CP049886.1"/>
</dbReference>
<dbReference type="CDD" id="cd00093">
    <property type="entry name" value="HTH_XRE"/>
    <property type="match status" value="1"/>
</dbReference>
<dbReference type="PROSITE" id="PS50943">
    <property type="entry name" value="HTH_CROC1"/>
    <property type="match status" value="1"/>
</dbReference>
<sequence length="77" mass="8808">MTNNVKSHRLAIDMTQAELAKHVKVSARTIISLEQGKYKPSIMLAYRLALLFNTTIEDLFNLPDNLKMEDNTDENTK</sequence>
<dbReference type="AlphaFoldDB" id="A0A6G8AMB6"/>
<dbReference type="GO" id="GO:0003677">
    <property type="term" value="F:DNA binding"/>
    <property type="evidence" value="ECO:0007669"/>
    <property type="project" value="UniProtKB-KW"/>
</dbReference>
<dbReference type="InterPro" id="IPR010982">
    <property type="entry name" value="Lambda_DNA-bd_dom_sf"/>
</dbReference>
<keyword evidence="4" id="KW-1185">Reference proteome</keyword>
<dbReference type="SMART" id="SM00530">
    <property type="entry name" value="HTH_XRE"/>
    <property type="match status" value="1"/>
</dbReference>
<protein>
    <submittedName>
        <fullName evidence="3">Helix-turn-helix transcriptional regulator</fullName>
    </submittedName>
</protein>
<organism evidence="3 4">
    <name type="scientific">Vagococcus coleopterorum</name>
    <dbReference type="NCBI Taxonomy" id="2714946"/>
    <lineage>
        <taxon>Bacteria</taxon>
        <taxon>Bacillati</taxon>
        <taxon>Bacillota</taxon>
        <taxon>Bacilli</taxon>
        <taxon>Lactobacillales</taxon>
        <taxon>Enterococcaceae</taxon>
        <taxon>Vagococcus</taxon>
    </lineage>
</organism>
<dbReference type="Gene3D" id="1.10.260.40">
    <property type="entry name" value="lambda repressor-like DNA-binding domains"/>
    <property type="match status" value="1"/>
</dbReference>
<evidence type="ECO:0000313" key="4">
    <source>
        <dbReference type="Proteomes" id="UP000500890"/>
    </source>
</evidence>
<name>A0A6G8AMB6_9ENTE</name>
<evidence type="ECO:0000259" key="2">
    <source>
        <dbReference type="PROSITE" id="PS50943"/>
    </source>
</evidence>
<dbReference type="EMBL" id="CP049886">
    <property type="protein sequence ID" value="QIL46221.1"/>
    <property type="molecule type" value="Genomic_DNA"/>
</dbReference>
<dbReference type="Proteomes" id="UP000500890">
    <property type="component" value="Chromosome"/>
</dbReference>
<dbReference type="PANTHER" id="PTHR46558:SF4">
    <property type="entry name" value="DNA-BIDING PHAGE PROTEIN"/>
    <property type="match status" value="1"/>
</dbReference>
<proteinExistence type="predicted"/>
<dbReference type="SUPFAM" id="SSF47413">
    <property type="entry name" value="lambda repressor-like DNA-binding domains"/>
    <property type="match status" value="1"/>
</dbReference>
<dbReference type="PANTHER" id="PTHR46558">
    <property type="entry name" value="TRACRIPTIONAL REGULATORY PROTEIN-RELATED-RELATED"/>
    <property type="match status" value="1"/>
</dbReference>
<evidence type="ECO:0000256" key="1">
    <source>
        <dbReference type="ARBA" id="ARBA00023125"/>
    </source>
</evidence>
<dbReference type="InterPro" id="IPR001387">
    <property type="entry name" value="Cro/C1-type_HTH"/>
</dbReference>
<dbReference type="Pfam" id="PF01381">
    <property type="entry name" value="HTH_3"/>
    <property type="match status" value="1"/>
</dbReference>
<keyword evidence="1" id="KW-0238">DNA-binding</keyword>
<feature type="domain" description="HTH cro/C1-type" evidence="2">
    <location>
        <begin position="5"/>
        <end position="59"/>
    </location>
</feature>
<accession>A0A6G8AMB6</accession>
<reference evidence="3 4" key="1">
    <citation type="submission" date="2020-03" db="EMBL/GenBank/DDBJ databases">
        <title>Vagococcus sp. nov., isolated from beetles.</title>
        <authorList>
            <person name="Hyun D.-W."/>
            <person name="Bae J.-W."/>
        </authorList>
    </citation>
    <scope>NUCLEOTIDE SEQUENCE [LARGE SCALE GENOMIC DNA]</scope>
    <source>
        <strain evidence="3 4">HDW17A</strain>
    </source>
</reference>
<gene>
    <name evidence="3" type="ORF">G7081_03605</name>
</gene>